<keyword evidence="1" id="KW-0547">Nucleotide-binding</keyword>
<dbReference type="Proteomes" id="UP001518872">
    <property type="component" value="Unassembled WGS sequence"/>
</dbReference>
<evidence type="ECO:0000256" key="1">
    <source>
        <dbReference type="ARBA" id="ARBA00022741"/>
    </source>
</evidence>
<proteinExistence type="predicted"/>
<dbReference type="PANTHER" id="PTHR16305:SF35">
    <property type="entry name" value="TRANSCRIPTIONAL ACTIVATOR DOMAIN"/>
    <property type="match status" value="1"/>
</dbReference>
<dbReference type="SMART" id="SM00421">
    <property type="entry name" value="HTH_LUXR"/>
    <property type="match status" value="1"/>
</dbReference>
<dbReference type="SUPFAM" id="SSF46894">
    <property type="entry name" value="C-terminal effector domain of the bipartite response regulators"/>
    <property type="match status" value="1"/>
</dbReference>
<dbReference type="InterPro" id="IPR016032">
    <property type="entry name" value="Sig_transdc_resp-reg_C-effctor"/>
</dbReference>
<dbReference type="PROSITE" id="PS50043">
    <property type="entry name" value="HTH_LUXR_2"/>
    <property type="match status" value="1"/>
</dbReference>
<evidence type="ECO:0000313" key="4">
    <source>
        <dbReference type="EMBL" id="MBM7078870.1"/>
    </source>
</evidence>
<dbReference type="PANTHER" id="PTHR16305">
    <property type="entry name" value="TESTICULAR SOLUBLE ADENYLYL CYCLASE"/>
    <property type="match status" value="1"/>
</dbReference>
<dbReference type="EMBL" id="JAFEUC010000010">
    <property type="protein sequence ID" value="MBM7078870.1"/>
    <property type="molecule type" value="Genomic_DNA"/>
</dbReference>
<keyword evidence="2" id="KW-0067">ATP-binding</keyword>
<dbReference type="Gene3D" id="1.10.10.10">
    <property type="entry name" value="Winged helix-like DNA-binding domain superfamily/Winged helix DNA-binding domain"/>
    <property type="match status" value="1"/>
</dbReference>
<accession>A0ABS2IX05</accession>
<dbReference type="Gene3D" id="3.40.50.300">
    <property type="entry name" value="P-loop containing nucleotide triphosphate hydrolases"/>
    <property type="match status" value="1"/>
</dbReference>
<dbReference type="PRINTS" id="PR00038">
    <property type="entry name" value="HTHLUXR"/>
</dbReference>
<reference evidence="4 5" key="1">
    <citation type="submission" date="2021-02" db="EMBL/GenBank/DDBJ databases">
        <authorList>
            <person name="Ra J.-S."/>
        </authorList>
    </citation>
    <scope>NUCLEOTIDE SEQUENCE [LARGE SCALE GENOMIC DNA]</scope>
    <source>
        <strain evidence="4 5">MMS20-R1-14</strain>
    </source>
</reference>
<evidence type="ECO:0000256" key="2">
    <source>
        <dbReference type="ARBA" id="ARBA00022840"/>
    </source>
</evidence>
<organism evidence="4 5">
    <name type="scientific">Micromonospora humida</name>
    <dbReference type="NCBI Taxonomy" id="2809018"/>
    <lineage>
        <taxon>Bacteria</taxon>
        <taxon>Bacillati</taxon>
        <taxon>Actinomycetota</taxon>
        <taxon>Actinomycetes</taxon>
        <taxon>Micromonosporales</taxon>
        <taxon>Micromonosporaceae</taxon>
        <taxon>Micromonospora</taxon>
    </lineage>
</organism>
<dbReference type="InterPro" id="IPR036388">
    <property type="entry name" value="WH-like_DNA-bd_sf"/>
</dbReference>
<feature type="domain" description="HTH luxR-type" evidence="3">
    <location>
        <begin position="864"/>
        <end position="929"/>
    </location>
</feature>
<dbReference type="SUPFAM" id="SSF52540">
    <property type="entry name" value="P-loop containing nucleoside triphosphate hydrolases"/>
    <property type="match status" value="1"/>
</dbReference>
<protein>
    <submittedName>
        <fullName evidence="4">AAA family ATPase</fullName>
    </submittedName>
</protein>
<dbReference type="SUPFAM" id="SSF48452">
    <property type="entry name" value="TPR-like"/>
    <property type="match status" value="1"/>
</dbReference>
<dbReference type="InterPro" id="IPR000792">
    <property type="entry name" value="Tscrpt_reg_LuxR_C"/>
</dbReference>
<sequence length="938" mass="100919">MLSRYQLALLADPAPDDGRHRAPPHGRPELIGRSAERELLDSLLRGRVRLPALLFSGGIGVGKTALLRAADEQARRAGRRVVWVTGAPVEADLPYSGLHQLLYAMRTELDRLPAHQRVTLARILGHADGPVPDRLATCAATLSLVTELADDGGLVVLVDDAQWIDRESTELLAFVARRTCDLADLVLVAAAHQPGPPLAAGPHVRQLAPLSDHDAGLLIDARHPTLHSRVRRVILDHAQGNPLALIELPRALSQEQRCASMPLPVHLPVTPRISGQFGARIRDLPEPARQLLLVAALDGRARLATLTEATDEADVTAQLGPAERHHLVTVGTDRLLFTHPLVRLTTIDLATRAELHTAHRHLARVTTADPDVRATHLAAAALGPDDSLAEALATAGDRAADRGVLTTATEMFARAAELSTAAADRAERLGIAAQLACRAGWLRWAGHLNPPPGEFGVTTHTAAVSAYLLSLDEGDVDMAHRRLLRVFDDPTTSMPMRRMALEMLFHVCVLADRPDHWTALDTVLARPDCESADIVLRCRAILSGRDGDADTMRERFLELLDRWPTTPAELTALSTASLSATAAALDAVTELLPVLRGLPDASADSRGAPTARFGLHMEILDRYQSGRWDEAETLLRESATVAGVSGLRTLEGIARCQRALLAAVRGETEQALELTDEVLRWATPRGIGLAVILAHQARALVALGTGDHEHAYTTLSTIAPAGAVTRLPVSARRIVFDLADAAVHTGHGPQAAAYLQALRDGGFDRLSPRMTMLTHGAAALLARDSHTDEAFRQALTAPGHERWPLEHARIRLAYGERLRRAKEIGPARVELGAALEVLERLGARPWAARARNELRAAGLAVTRPAEGPAGLTAQEESVARLAAQGLTNKQIAVRLRLSDRTVSGHLYKVYPKLGVTSRTGLRDALEIRAGGDTDGTAD</sequence>
<name>A0ABS2IX05_9ACTN</name>
<dbReference type="Pfam" id="PF00196">
    <property type="entry name" value="GerE"/>
    <property type="match status" value="1"/>
</dbReference>
<gene>
    <name evidence="4" type="ORF">JQX11_21325</name>
</gene>
<dbReference type="InterPro" id="IPR011990">
    <property type="entry name" value="TPR-like_helical_dom_sf"/>
</dbReference>
<evidence type="ECO:0000313" key="5">
    <source>
        <dbReference type="Proteomes" id="UP001518872"/>
    </source>
</evidence>
<evidence type="ECO:0000259" key="3">
    <source>
        <dbReference type="PROSITE" id="PS50043"/>
    </source>
</evidence>
<keyword evidence="5" id="KW-1185">Reference proteome</keyword>
<dbReference type="Pfam" id="PF13191">
    <property type="entry name" value="AAA_16"/>
    <property type="match status" value="1"/>
</dbReference>
<dbReference type="InterPro" id="IPR041664">
    <property type="entry name" value="AAA_16"/>
</dbReference>
<dbReference type="Gene3D" id="1.25.40.10">
    <property type="entry name" value="Tetratricopeptide repeat domain"/>
    <property type="match status" value="1"/>
</dbReference>
<dbReference type="InterPro" id="IPR027417">
    <property type="entry name" value="P-loop_NTPase"/>
</dbReference>
<comment type="caution">
    <text evidence="4">The sequence shown here is derived from an EMBL/GenBank/DDBJ whole genome shotgun (WGS) entry which is preliminary data.</text>
</comment>
<dbReference type="CDD" id="cd06170">
    <property type="entry name" value="LuxR_C_like"/>
    <property type="match status" value="1"/>
</dbReference>
<dbReference type="RefSeq" id="WP_204926729.1">
    <property type="nucleotide sequence ID" value="NZ_JAFEUC010000010.1"/>
</dbReference>